<dbReference type="Proteomes" id="UP000829647">
    <property type="component" value="Chromosome"/>
</dbReference>
<proteinExistence type="inferred from homology"/>
<protein>
    <recommendedName>
        <fullName evidence="5">Pectinesterase</fullName>
        <ecNumber evidence="5">3.1.1.11</ecNumber>
    </recommendedName>
</protein>
<dbReference type="Gene3D" id="2.160.20.10">
    <property type="entry name" value="Single-stranded right-handed beta-helix, Pectin lyase-like"/>
    <property type="match status" value="1"/>
</dbReference>
<accession>A0ABY4JAR4</accession>
<keyword evidence="8" id="KW-1185">Reference proteome</keyword>
<dbReference type="PROSITE" id="PS00503">
    <property type="entry name" value="PECTINESTERASE_2"/>
    <property type="match status" value="1"/>
</dbReference>
<organism evidence="7 8">
    <name type="scientific">Hymenobacter sublimis</name>
    <dbReference type="NCBI Taxonomy" id="2933777"/>
    <lineage>
        <taxon>Bacteria</taxon>
        <taxon>Pseudomonadati</taxon>
        <taxon>Bacteroidota</taxon>
        <taxon>Cytophagia</taxon>
        <taxon>Cytophagales</taxon>
        <taxon>Hymenobacteraceae</taxon>
        <taxon>Hymenobacter</taxon>
    </lineage>
</organism>
<feature type="active site" evidence="4">
    <location>
        <position position="181"/>
    </location>
</feature>
<evidence type="ECO:0000256" key="3">
    <source>
        <dbReference type="ARBA" id="ARBA00023085"/>
    </source>
</evidence>
<dbReference type="InterPro" id="IPR012334">
    <property type="entry name" value="Pectin_lyas_fold"/>
</dbReference>
<dbReference type="SUPFAM" id="SSF51126">
    <property type="entry name" value="Pectin lyase-like"/>
    <property type="match status" value="1"/>
</dbReference>
<comment type="pathway">
    <text evidence="5">Glycan metabolism; pectin degradation; 2-dehydro-3-deoxy-D-gluconate from pectin: step 1/5.</text>
</comment>
<keyword evidence="2 5" id="KW-0378">Hydrolase</keyword>
<dbReference type="InterPro" id="IPR033131">
    <property type="entry name" value="Pectinesterase_Asp_AS"/>
</dbReference>
<keyword evidence="3 5" id="KW-0063">Aspartyl esterase</keyword>
<name>A0ABY4JAR4_9BACT</name>
<gene>
    <name evidence="7" type="ORF">MWH26_03045</name>
</gene>
<evidence type="ECO:0000313" key="8">
    <source>
        <dbReference type="Proteomes" id="UP000829647"/>
    </source>
</evidence>
<evidence type="ECO:0000313" key="7">
    <source>
        <dbReference type="EMBL" id="UPL49898.1"/>
    </source>
</evidence>
<comment type="catalytic activity">
    <reaction evidence="5">
        <text>[(1-&gt;4)-alpha-D-galacturonosyl methyl ester](n) + n H2O = [(1-&gt;4)-alpha-D-galacturonosyl](n) + n methanol + n H(+)</text>
        <dbReference type="Rhea" id="RHEA:22380"/>
        <dbReference type="Rhea" id="RHEA-COMP:14570"/>
        <dbReference type="Rhea" id="RHEA-COMP:14573"/>
        <dbReference type="ChEBI" id="CHEBI:15377"/>
        <dbReference type="ChEBI" id="CHEBI:15378"/>
        <dbReference type="ChEBI" id="CHEBI:17790"/>
        <dbReference type="ChEBI" id="CHEBI:140522"/>
        <dbReference type="ChEBI" id="CHEBI:140523"/>
        <dbReference type="EC" id="3.1.1.11"/>
    </reaction>
</comment>
<dbReference type="RefSeq" id="WP_247975998.1">
    <property type="nucleotide sequence ID" value="NZ_CP095848.1"/>
</dbReference>
<dbReference type="InterPro" id="IPR011050">
    <property type="entry name" value="Pectin_lyase_fold/virulence"/>
</dbReference>
<comment type="similarity">
    <text evidence="1">Belongs to the pectinesterase family.</text>
</comment>
<reference evidence="7 8" key="1">
    <citation type="submission" date="2022-04" db="EMBL/GenBank/DDBJ databases">
        <title>Hymenobacter sp. isolated from the air.</title>
        <authorList>
            <person name="Won M."/>
            <person name="Lee C.-M."/>
            <person name="Woen H.-Y."/>
            <person name="Kwon S.-W."/>
        </authorList>
    </citation>
    <scope>NUCLEOTIDE SEQUENCE [LARGE SCALE GENOMIC DNA]</scope>
    <source>
        <strain evidence="8">5516 S-25</strain>
    </source>
</reference>
<evidence type="ECO:0000259" key="6">
    <source>
        <dbReference type="Pfam" id="PF01095"/>
    </source>
</evidence>
<evidence type="ECO:0000256" key="2">
    <source>
        <dbReference type="ARBA" id="ARBA00022801"/>
    </source>
</evidence>
<dbReference type="InterPro" id="IPR000070">
    <property type="entry name" value="Pectinesterase_cat"/>
</dbReference>
<evidence type="ECO:0000256" key="1">
    <source>
        <dbReference type="ARBA" id="ARBA00008891"/>
    </source>
</evidence>
<dbReference type="PANTHER" id="PTHR31321:SF57">
    <property type="entry name" value="PECTINESTERASE 53-RELATED"/>
    <property type="match status" value="1"/>
</dbReference>
<sequence length="323" mass="36106">MFTRQTIQGLCLALMGMLWLVVGRAMGAELVVAKDGSGQFRTVQQAIDAAPAQSGRPVVIRIRRGTYREKLVVPASKTHLTLRGEDRDHTILTFDDHSGKGAINTYTSYSVLVEGADFTAENLTFQNTAGRTAGQAVALHVAADRCTFRNCRILGDQDTLFLATGHTRQYFRHCFIEGTTDFIFGSSTAVFDHCTIRSKKNSHITAAATPPDQAYGFVFRHCRLTADTTLATNVSLGRPWQPHAHVAYLHTYMGRHIRSSGWDNWKKPESEKTARYAEYRSTGPGATPTQRVVWARQLPAREARRYTLRHLFAGTPTWHPARR</sequence>
<feature type="domain" description="Pectinesterase catalytic" evidence="6">
    <location>
        <begin position="30"/>
        <end position="313"/>
    </location>
</feature>
<dbReference type="EMBL" id="CP095848">
    <property type="protein sequence ID" value="UPL49898.1"/>
    <property type="molecule type" value="Genomic_DNA"/>
</dbReference>
<dbReference type="Pfam" id="PF01095">
    <property type="entry name" value="Pectinesterase"/>
    <property type="match status" value="1"/>
</dbReference>
<evidence type="ECO:0000256" key="5">
    <source>
        <dbReference type="RuleBase" id="RU000589"/>
    </source>
</evidence>
<evidence type="ECO:0000256" key="4">
    <source>
        <dbReference type="PROSITE-ProRule" id="PRU10040"/>
    </source>
</evidence>
<dbReference type="PANTHER" id="PTHR31321">
    <property type="entry name" value="ACYL-COA THIOESTER HYDROLASE YBHC-RELATED"/>
    <property type="match status" value="1"/>
</dbReference>
<dbReference type="EC" id="3.1.1.11" evidence="5"/>